<gene>
    <name evidence="3" type="ORF">DM01DRAFT_1338813</name>
</gene>
<evidence type="ECO:0000313" key="4">
    <source>
        <dbReference type="Proteomes" id="UP000242146"/>
    </source>
</evidence>
<reference evidence="3 4" key="1">
    <citation type="submission" date="2016-07" db="EMBL/GenBank/DDBJ databases">
        <title>Pervasive Adenine N6-methylation of Active Genes in Fungi.</title>
        <authorList>
            <consortium name="DOE Joint Genome Institute"/>
            <person name="Mondo S.J."/>
            <person name="Dannebaum R.O."/>
            <person name="Kuo R.C."/>
            <person name="Labutti K."/>
            <person name="Haridas S."/>
            <person name="Kuo A."/>
            <person name="Salamov A."/>
            <person name="Ahrendt S.R."/>
            <person name="Lipzen A."/>
            <person name="Sullivan W."/>
            <person name="Andreopoulos W.B."/>
            <person name="Clum A."/>
            <person name="Lindquist E."/>
            <person name="Daum C."/>
            <person name="Ramamoorthy G.K."/>
            <person name="Gryganskyi A."/>
            <person name="Culley D."/>
            <person name="Magnuson J.K."/>
            <person name="James T.Y."/>
            <person name="O'Malley M.A."/>
            <person name="Stajich J.E."/>
            <person name="Spatafora J.W."/>
            <person name="Visel A."/>
            <person name="Grigoriev I.V."/>
        </authorList>
    </citation>
    <scope>NUCLEOTIDE SEQUENCE [LARGE SCALE GENOMIC DNA]</scope>
    <source>
        <strain evidence="3 4">NRRL 3301</strain>
    </source>
</reference>
<keyword evidence="1 3" id="KW-0378">Hydrolase</keyword>
<dbReference type="Gene3D" id="3.40.50.1820">
    <property type="entry name" value="alpha/beta hydrolase"/>
    <property type="match status" value="1"/>
</dbReference>
<name>A0A1X2G8V2_9FUNG</name>
<dbReference type="GO" id="GO:0016787">
    <property type="term" value="F:hydrolase activity"/>
    <property type="evidence" value="ECO:0007669"/>
    <property type="project" value="UniProtKB-KW"/>
</dbReference>
<feature type="domain" description="Alpha/beta hydrolase fold-3" evidence="2">
    <location>
        <begin position="86"/>
        <end position="299"/>
    </location>
</feature>
<dbReference type="PANTHER" id="PTHR48081">
    <property type="entry name" value="AB HYDROLASE SUPERFAMILY PROTEIN C4A8.06C"/>
    <property type="match status" value="1"/>
</dbReference>
<protein>
    <submittedName>
        <fullName evidence="3">Alpha/beta-hydrolase</fullName>
    </submittedName>
</protein>
<dbReference type="OrthoDB" id="408631at2759"/>
<evidence type="ECO:0000256" key="1">
    <source>
        <dbReference type="ARBA" id="ARBA00022801"/>
    </source>
</evidence>
<comment type="caution">
    <text evidence="3">The sequence shown here is derived from an EMBL/GenBank/DDBJ whole genome shotgun (WGS) entry which is preliminary data.</text>
</comment>
<dbReference type="InterPro" id="IPR050300">
    <property type="entry name" value="GDXG_lipolytic_enzyme"/>
</dbReference>
<evidence type="ECO:0000313" key="3">
    <source>
        <dbReference type="EMBL" id="ORX47974.1"/>
    </source>
</evidence>
<dbReference type="SUPFAM" id="SSF53474">
    <property type="entry name" value="alpha/beta-Hydrolases"/>
    <property type="match status" value="1"/>
</dbReference>
<proteinExistence type="predicted"/>
<organism evidence="3 4">
    <name type="scientific">Hesseltinella vesiculosa</name>
    <dbReference type="NCBI Taxonomy" id="101127"/>
    <lineage>
        <taxon>Eukaryota</taxon>
        <taxon>Fungi</taxon>
        <taxon>Fungi incertae sedis</taxon>
        <taxon>Mucoromycota</taxon>
        <taxon>Mucoromycotina</taxon>
        <taxon>Mucoromycetes</taxon>
        <taxon>Mucorales</taxon>
        <taxon>Cunninghamellaceae</taxon>
        <taxon>Hesseltinella</taxon>
    </lineage>
</organism>
<dbReference type="Pfam" id="PF07859">
    <property type="entry name" value="Abhydrolase_3"/>
    <property type="match status" value="1"/>
</dbReference>
<dbReference type="Proteomes" id="UP000242146">
    <property type="component" value="Unassembled WGS sequence"/>
</dbReference>
<dbReference type="AlphaFoldDB" id="A0A1X2G8V2"/>
<dbReference type="InterPro" id="IPR013094">
    <property type="entry name" value="AB_hydrolase_3"/>
</dbReference>
<sequence>MAYKPKVLPAYRPVVDHMVQMQNTPGVSFGDVQIGQMRAMVDLAPPSEDIPGVHTDEMTITVQDHDVKLYLLRPASSKDDILPCFIYVHGGGFVMNHFRHYQKLMKQLVVKTKMAILFLEYSLSPEVKFPTQFDECYETVLWAYKNAEALKINPEKLALGGDSGPGAMTASVCMKLKDNDYGHIIKAQVLIYAVMDFCSVTSFDSASEFGNGDYGMKRGHQNTFMEWYFEDAGNMPSADYRVAQVLASDEQLKNMPPTLAIAAEIDMNRDEALAYVQRLNDLGVPSTAVQLMGTIHAFLSFPIDSQQYRMTIGIIRAFLEDALL</sequence>
<evidence type="ECO:0000259" key="2">
    <source>
        <dbReference type="Pfam" id="PF07859"/>
    </source>
</evidence>
<accession>A0A1X2G8V2</accession>
<dbReference type="EMBL" id="MCGT01000031">
    <property type="protein sequence ID" value="ORX47974.1"/>
    <property type="molecule type" value="Genomic_DNA"/>
</dbReference>
<dbReference type="STRING" id="101127.A0A1X2G8V2"/>
<dbReference type="PANTHER" id="PTHR48081:SF8">
    <property type="entry name" value="ALPHA_BETA HYDROLASE FOLD-3 DOMAIN-CONTAINING PROTEIN-RELATED"/>
    <property type="match status" value="1"/>
</dbReference>
<keyword evidence="4" id="KW-1185">Reference proteome</keyword>
<dbReference type="InterPro" id="IPR029058">
    <property type="entry name" value="AB_hydrolase_fold"/>
</dbReference>